<dbReference type="InParanoid" id="A0A2K1Z8A6"/>
<gene>
    <name evidence="6" type="ORF">POPTR_009G152900</name>
</gene>
<dbReference type="SUPFAM" id="SSF54768">
    <property type="entry name" value="dsRNA-binding domain-like"/>
    <property type="match status" value="3"/>
</dbReference>
<dbReference type="Proteomes" id="UP000006729">
    <property type="component" value="Chromosome 9"/>
</dbReference>
<dbReference type="Pfam" id="PF00035">
    <property type="entry name" value="dsrm"/>
    <property type="match status" value="3"/>
</dbReference>
<evidence type="ECO:0000313" key="7">
    <source>
        <dbReference type="Proteomes" id="UP000006729"/>
    </source>
</evidence>
<dbReference type="GO" id="GO:0003723">
    <property type="term" value="F:RNA binding"/>
    <property type="evidence" value="ECO:0007669"/>
    <property type="project" value="UniProtKB-UniRule"/>
</dbReference>
<dbReference type="AlphaFoldDB" id="A0A2K1Z8A6"/>
<dbReference type="Gene3D" id="3.30.160.20">
    <property type="match status" value="3"/>
</dbReference>
<evidence type="ECO:0000256" key="4">
    <source>
        <dbReference type="SAM" id="MobiDB-lite"/>
    </source>
</evidence>
<sequence length="490" mass="53391">MDKTKLQEVCHKRQWGLPKYSAMKDGPDHTPCFKASVYVNGISFHSSASCKSSKDAHNDAAKMAFLHFTSPPPPSSFMIPGTLADGPETNETSQELDSHSSVSDPKNYALISSAEPNAGGQLVKEKNQGSDVQSLSLGVKADTPLKYKSHLQNYARWKNCDLPTYYNTREGPSHAPCFKATVTVDGHTIESPEFFNTLKAAEHAAAKAALMSLSTNGFLEDDSGFYKNALQELAQREDLSMPVYKIIKSGALHMPTFFSYVEIEGEKFYGKAGKSKKEAELKSARAAYTVLMERALNRNAESDPPNSSPDETLNSTPGLDMTTAVNLQQHLKQNGQLSSPVIVDEEHSAETKDIISLKSDAVQEVNFADPKSGNAEVGPEDSILSPSPEKPAIVEVIGNQESSSCSEYVPTSSPEGSSSSTWTHNSSSAPTISDSNVRKATRQRSYLLCNRVRVYPCYPDIALPNGITVMPISDNQWVAVSLEFPMEQGY</sequence>
<evidence type="ECO:0000256" key="1">
    <source>
        <dbReference type="ARBA" id="ARBA00022737"/>
    </source>
</evidence>
<evidence type="ECO:0000313" key="6">
    <source>
        <dbReference type="EMBL" id="PNT21524.2"/>
    </source>
</evidence>
<feature type="domain" description="DRBM" evidence="5">
    <location>
        <begin position="225"/>
        <end position="293"/>
    </location>
</feature>
<reference evidence="6 7" key="1">
    <citation type="journal article" date="2006" name="Science">
        <title>The genome of black cottonwood, Populus trichocarpa (Torr. &amp; Gray).</title>
        <authorList>
            <person name="Tuskan G.A."/>
            <person name="Difazio S."/>
            <person name="Jansson S."/>
            <person name="Bohlmann J."/>
            <person name="Grigoriev I."/>
            <person name="Hellsten U."/>
            <person name="Putnam N."/>
            <person name="Ralph S."/>
            <person name="Rombauts S."/>
            <person name="Salamov A."/>
            <person name="Schein J."/>
            <person name="Sterck L."/>
            <person name="Aerts A."/>
            <person name="Bhalerao R.R."/>
            <person name="Bhalerao R.P."/>
            <person name="Blaudez D."/>
            <person name="Boerjan W."/>
            <person name="Brun A."/>
            <person name="Brunner A."/>
            <person name="Busov V."/>
            <person name="Campbell M."/>
            <person name="Carlson J."/>
            <person name="Chalot M."/>
            <person name="Chapman J."/>
            <person name="Chen G.L."/>
            <person name="Cooper D."/>
            <person name="Coutinho P.M."/>
            <person name="Couturier J."/>
            <person name="Covert S."/>
            <person name="Cronk Q."/>
            <person name="Cunningham R."/>
            <person name="Davis J."/>
            <person name="Degroeve S."/>
            <person name="Dejardin A."/>
            <person name="Depamphilis C."/>
            <person name="Detter J."/>
            <person name="Dirks B."/>
            <person name="Dubchak I."/>
            <person name="Duplessis S."/>
            <person name="Ehlting J."/>
            <person name="Ellis B."/>
            <person name="Gendler K."/>
            <person name="Goodstein D."/>
            <person name="Gribskov M."/>
            <person name="Grimwood J."/>
            <person name="Groover A."/>
            <person name="Gunter L."/>
            <person name="Hamberger B."/>
            <person name="Heinze B."/>
            <person name="Helariutta Y."/>
            <person name="Henrissat B."/>
            <person name="Holligan D."/>
            <person name="Holt R."/>
            <person name="Huang W."/>
            <person name="Islam-Faridi N."/>
            <person name="Jones S."/>
            <person name="Jones-Rhoades M."/>
            <person name="Jorgensen R."/>
            <person name="Joshi C."/>
            <person name="Kangasjarvi J."/>
            <person name="Karlsson J."/>
            <person name="Kelleher C."/>
            <person name="Kirkpatrick R."/>
            <person name="Kirst M."/>
            <person name="Kohler A."/>
            <person name="Kalluri U."/>
            <person name="Larimer F."/>
            <person name="Leebens-Mack J."/>
            <person name="Leple J.C."/>
            <person name="Locascio P."/>
            <person name="Lou Y."/>
            <person name="Lucas S."/>
            <person name="Martin F."/>
            <person name="Montanini B."/>
            <person name="Napoli C."/>
            <person name="Nelson D.R."/>
            <person name="Nelson C."/>
            <person name="Nieminen K."/>
            <person name="Nilsson O."/>
            <person name="Pereda V."/>
            <person name="Peter G."/>
            <person name="Philippe R."/>
            <person name="Pilate G."/>
            <person name="Poliakov A."/>
            <person name="Razumovskaya J."/>
            <person name="Richardson P."/>
            <person name="Rinaldi C."/>
            <person name="Ritland K."/>
            <person name="Rouze P."/>
            <person name="Ryaboy D."/>
            <person name="Schmutz J."/>
            <person name="Schrader J."/>
            <person name="Segerman B."/>
            <person name="Shin H."/>
            <person name="Siddiqui A."/>
            <person name="Sterky F."/>
            <person name="Terry A."/>
            <person name="Tsai C.J."/>
            <person name="Uberbacher E."/>
            <person name="Unneberg P."/>
            <person name="Vahala J."/>
            <person name="Wall K."/>
            <person name="Wessler S."/>
            <person name="Yang G."/>
            <person name="Yin T."/>
            <person name="Douglas C."/>
            <person name="Marra M."/>
            <person name="Sandberg G."/>
            <person name="Van de Peer Y."/>
            <person name="Rokhsar D."/>
        </authorList>
    </citation>
    <scope>NUCLEOTIDE SEQUENCE [LARGE SCALE GENOMIC DNA]</scope>
    <source>
        <strain evidence="7">cv. Nisqually</strain>
    </source>
</reference>
<dbReference type="FunCoup" id="A0A2K1Z8A6">
    <property type="interactions" value="565"/>
</dbReference>
<feature type="region of interest" description="Disordered" evidence="4">
    <location>
        <begin position="298"/>
        <end position="319"/>
    </location>
</feature>
<feature type="domain" description="DRBM" evidence="5">
    <location>
        <begin position="146"/>
        <end position="215"/>
    </location>
</feature>
<dbReference type="InterPro" id="IPR014720">
    <property type="entry name" value="dsRBD_dom"/>
</dbReference>
<evidence type="ECO:0000256" key="3">
    <source>
        <dbReference type="PROSITE-ProRule" id="PRU00266"/>
    </source>
</evidence>
<dbReference type="PANTHER" id="PTHR46031">
    <property type="match status" value="1"/>
</dbReference>
<feature type="compositionally biased region" description="Polar residues" evidence="4">
    <location>
        <begin position="89"/>
        <end position="104"/>
    </location>
</feature>
<dbReference type="PANTHER" id="PTHR46031:SF38">
    <property type="entry name" value="DRBM DOMAIN-CONTAINING PROTEIN"/>
    <property type="match status" value="1"/>
</dbReference>
<organism evidence="6 7">
    <name type="scientific">Populus trichocarpa</name>
    <name type="common">Western balsam poplar</name>
    <name type="synonym">Populus balsamifera subsp. trichocarpa</name>
    <dbReference type="NCBI Taxonomy" id="3694"/>
    <lineage>
        <taxon>Eukaryota</taxon>
        <taxon>Viridiplantae</taxon>
        <taxon>Streptophyta</taxon>
        <taxon>Embryophyta</taxon>
        <taxon>Tracheophyta</taxon>
        <taxon>Spermatophyta</taxon>
        <taxon>Magnoliopsida</taxon>
        <taxon>eudicotyledons</taxon>
        <taxon>Gunneridae</taxon>
        <taxon>Pentapetalae</taxon>
        <taxon>rosids</taxon>
        <taxon>fabids</taxon>
        <taxon>Malpighiales</taxon>
        <taxon>Salicaceae</taxon>
        <taxon>Saliceae</taxon>
        <taxon>Populus</taxon>
    </lineage>
</organism>
<keyword evidence="2 3" id="KW-0694">RNA-binding</keyword>
<keyword evidence="7" id="KW-1185">Reference proteome</keyword>
<feature type="compositionally biased region" description="Low complexity" evidence="4">
    <location>
        <begin position="410"/>
        <end position="428"/>
    </location>
</feature>
<feature type="region of interest" description="Disordered" evidence="4">
    <location>
        <begin position="82"/>
        <end position="104"/>
    </location>
</feature>
<dbReference type="EMBL" id="CM009298">
    <property type="protein sequence ID" value="PNT21524.2"/>
    <property type="molecule type" value="Genomic_DNA"/>
</dbReference>
<name>A0A2K1Z8A6_POPTR</name>
<evidence type="ECO:0000259" key="5">
    <source>
        <dbReference type="PROSITE" id="PS50137"/>
    </source>
</evidence>
<feature type="region of interest" description="Disordered" evidence="4">
    <location>
        <begin position="368"/>
        <end position="388"/>
    </location>
</feature>
<proteinExistence type="predicted"/>
<feature type="region of interest" description="Disordered" evidence="4">
    <location>
        <begin position="401"/>
        <end position="436"/>
    </location>
</feature>
<feature type="compositionally biased region" description="Polar residues" evidence="4">
    <location>
        <begin position="304"/>
        <end position="319"/>
    </location>
</feature>
<accession>A0A2K1Z8A6</accession>
<feature type="domain" description="DRBM" evidence="5">
    <location>
        <begin position="1"/>
        <end position="70"/>
    </location>
</feature>
<dbReference type="SMART" id="SM00358">
    <property type="entry name" value="DSRM"/>
    <property type="match status" value="3"/>
</dbReference>
<dbReference type="PROSITE" id="PS50137">
    <property type="entry name" value="DS_RBD"/>
    <property type="match status" value="3"/>
</dbReference>
<evidence type="ECO:0000256" key="2">
    <source>
        <dbReference type="ARBA" id="ARBA00022884"/>
    </source>
</evidence>
<protein>
    <recommendedName>
        <fullName evidence="5">DRBM domain-containing protein</fullName>
    </recommendedName>
</protein>
<keyword evidence="1" id="KW-0677">Repeat</keyword>